<organism evidence="2 3">
    <name type="scientific">Stachybotrys elegans</name>
    <dbReference type="NCBI Taxonomy" id="80388"/>
    <lineage>
        <taxon>Eukaryota</taxon>
        <taxon>Fungi</taxon>
        <taxon>Dikarya</taxon>
        <taxon>Ascomycota</taxon>
        <taxon>Pezizomycotina</taxon>
        <taxon>Sordariomycetes</taxon>
        <taxon>Hypocreomycetidae</taxon>
        <taxon>Hypocreales</taxon>
        <taxon>Stachybotryaceae</taxon>
        <taxon>Stachybotrys</taxon>
    </lineage>
</organism>
<name>A0A8K0SY06_9HYPO</name>
<evidence type="ECO:0000313" key="2">
    <source>
        <dbReference type="EMBL" id="KAH7324877.1"/>
    </source>
</evidence>
<evidence type="ECO:0000313" key="3">
    <source>
        <dbReference type="Proteomes" id="UP000813444"/>
    </source>
</evidence>
<accession>A0A8K0SY06</accession>
<sequence>MATSTSRSLQPRAARHPMNPAKDDPDLRRCGWGFYNPQCDCRSEMPESIYDWPEWEASLKRYECFKEHGEYSDKLTAEEKEDGFDEGCGKFLIHAGMFTIGDHENDYKLLEYAFEQFKESLGKLEDLGQLVGAIYEIICPESAKRDHLRHLVAAFAGEFLPFWMQAEPSAFHAYQHDMLAAADRRPSPLQIMDILVSFIQHPPKKGLNLFFPPPDWTPGLTASRWTFSRGPSKP</sequence>
<gene>
    <name evidence="2" type="ORF">B0I35DRAFT_476086</name>
</gene>
<protein>
    <submittedName>
        <fullName evidence="2">Uncharacterized protein</fullName>
    </submittedName>
</protein>
<evidence type="ECO:0000256" key="1">
    <source>
        <dbReference type="SAM" id="MobiDB-lite"/>
    </source>
</evidence>
<dbReference type="AlphaFoldDB" id="A0A8K0SY06"/>
<proteinExistence type="predicted"/>
<keyword evidence="3" id="KW-1185">Reference proteome</keyword>
<feature type="region of interest" description="Disordered" evidence="1">
    <location>
        <begin position="1"/>
        <end position="24"/>
    </location>
</feature>
<reference evidence="2" key="1">
    <citation type="journal article" date="2021" name="Nat. Commun.">
        <title>Genetic determinants of endophytism in the Arabidopsis root mycobiome.</title>
        <authorList>
            <person name="Mesny F."/>
            <person name="Miyauchi S."/>
            <person name="Thiergart T."/>
            <person name="Pickel B."/>
            <person name="Atanasova L."/>
            <person name="Karlsson M."/>
            <person name="Huettel B."/>
            <person name="Barry K.W."/>
            <person name="Haridas S."/>
            <person name="Chen C."/>
            <person name="Bauer D."/>
            <person name="Andreopoulos W."/>
            <person name="Pangilinan J."/>
            <person name="LaButti K."/>
            <person name="Riley R."/>
            <person name="Lipzen A."/>
            <person name="Clum A."/>
            <person name="Drula E."/>
            <person name="Henrissat B."/>
            <person name="Kohler A."/>
            <person name="Grigoriev I.V."/>
            <person name="Martin F.M."/>
            <person name="Hacquard S."/>
        </authorList>
    </citation>
    <scope>NUCLEOTIDE SEQUENCE</scope>
    <source>
        <strain evidence="2">MPI-CAGE-CH-0235</strain>
    </source>
</reference>
<dbReference type="Proteomes" id="UP000813444">
    <property type="component" value="Unassembled WGS sequence"/>
</dbReference>
<comment type="caution">
    <text evidence="2">The sequence shown here is derived from an EMBL/GenBank/DDBJ whole genome shotgun (WGS) entry which is preliminary data.</text>
</comment>
<dbReference type="EMBL" id="JAGPNK010000003">
    <property type="protein sequence ID" value="KAH7324877.1"/>
    <property type="molecule type" value="Genomic_DNA"/>
</dbReference>